<accession>T1I773</accession>
<dbReference type="STRING" id="13249.T1I773"/>
<protein>
    <submittedName>
        <fullName evidence="2">Uncharacterized protein</fullName>
    </submittedName>
</protein>
<dbReference type="GO" id="GO:0007018">
    <property type="term" value="P:microtubule-based movement"/>
    <property type="evidence" value="ECO:0007669"/>
    <property type="project" value="TreeGrafter"/>
</dbReference>
<dbReference type="GO" id="GO:0005868">
    <property type="term" value="C:cytoplasmic dynein complex"/>
    <property type="evidence" value="ECO:0007669"/>
    <property type="project" value="TreeGrafter"/>
</dbReference>
<proteinExistence type="inferred from homology"/>
<dbReference type="InParanoid" id="T1I773"/>
<dbReference type="RefSeq" id="XP_073999511.1">
    <property type="nucleotide sequence ID" value="XM_074143410.1"/>
</dbReference>
<dbReference type="InterPro" id="IPR005334">
    <property type="entry name" value="Tctex-1-like"/>
</dbReference>
<dbReference type="GeneID" id="141461930"/>
<dbReference type="Proteomes" id="UP000015103">
    <property type="component" value="Unassembled WGS sequence"/>
</dbReference>
<dbReference type="EnsemblMetazoa" id="RPRC012145-RA">
    <property type="protein sequence ID" value="RPRC012145-PA"/>
    <property type="gene ID" value="RPRC012145"/>
</dbReference>
<dbReference type="InterPro" id="IPR038586">
    <property type="entry name" value="Tctex-1-like_sf"/>
</dbReference>
<evidence type="ECO:0000313" key="2">
    <source>
        <dbReference type="EnsemblMetazoa" id="RPRC012145-PA"/>
    </source>
</evidence>
<organism evidence="2 3">
    <name type="scientific">Rhodnius prolixus</name>
    <name type="common">Triatomid bug</name>
    <dbReference type="NCBI Taxonomy" id="13249"/>
    <lineage>
        <taxon>Eukaryota</taxon>
        <taxon>Metazoa</taxon>
        <taxon>Ecdysozoa</taxon>
        <taxon>Arthropoda</taxon>
        <taxon>Hexapoda</taxon>
        <taxon>Insecta</taxon>
        <taxon>Pterygota</taxon>
        <taxon>Neoptera</taxon>
        <taxon>Paraneoptera</taxon>
        <taxon>Hemiptera</taxon>
        <taxon>Heteroptera</taxon>
        <taxon>Panheteroptera</taxon>
        <taxon>Cimicomorpha</taxon>
        <taxon>Reduviidae</taxon>
        <taxon>Triatominae</taxon>
        <taxon>Rhodnius</taxon>
    </lineage>
</organism>
<evidence type="ECO:0000256" key="1">
    <source>
        <dbReference type="ARBA" id="ARBA00005361"/>
    </source>
</evidence>
<dbReference type="OMA" id="NESMRSE"/>
<dbReference type="Gene3D" id="3.30.1140.40">
    <property type="entry name" value="Tctex-1"/>
    <property type="match status" value="1"/>
</dbReference>
<dbReference type="eggNOG" id="KOG4108">
    <property type="taxonomic scope" value="Eukaryota"/>
</dbReference>
<dbReference type="GO" id="GO:0005737">
    <property type="term" value="C:cytoplasm"/>
    <property type="evidence" value="ECO:0007669"/>
    <property type="project" value="TreeGrafter"/>
</dbReference>
<name>T1I773_RHOPR</name>
<dbReference type="PANTHER" id="PTHR21255:SF65">
    <property type="entry name" value="TCTEX1 DOMAIN-CONTAINING PROTEIN 2"/>
    <property type="match status" value="1"/>
</dbReference>
<reference evidence="2" key="1">
    <citation type="submission" date="2015-05" db="UniProtKB">
        <authorList>
            <consortium name="EnsemblMetazoa"/>
        </authorList>
    </citation>
    <scope>IDENTIFICATION</scope>
</reference>
<dbReference type="EMBL" id="ACPB03009260">
    <property type="status" value="NOT_ANNOTATED_CDS"/>
    <property type="molecule type" value="Genomic_DNA"/>
</dbReference>
<dbReference type="CDD" id="cd21451">
    <property type="entry name" value="DLC-like_TCTEX1D"/>
    <property type="match status" value="1"/>
</dbReference>
<sequence length="147" mass="17519">MDKRLTKRPTFDLSTIVHQTTKKSRQVKYFRKRNTHRLDSRNPFRADPVYRIIEEIMTDSLESFYYNPDESVALCIELSAKIRAKLKLLNYDRYKLVCVVDIIQKNLQDVRTVCSFLCDPKRDNYAIFKFDKFDLLAVAYVFGVYKE</sequence>
<keyword evidence="3" id="KW-1185">Reference proteome</keyword>
<comment type="similarity">
    <text evidence="1">Belongs to the dynein light chain Tctex-type family.</text>
</comment>
<dbReference type="AlphaFoldDB" id="T1I773"/>
<dbReference type="GO" id="GO:0045505">
    <property type="term" value="F:dynein intermediate chain binding"/>
    <property type="evidence" value="ECO:0007669"/>
    <property type="project" value="TreeGrafter"/>
</dbReference>
<dbReference type="HOGENOM" id="CLU_097204_4_2_1"/>
<evidence type="ECO:0000313" key="3">
    <source>
        <dbReference type="Proteomes" id="UP000015103"/>
    </source>
</evidence>
<dbReference type="PANTHER" id="PTHR21255">
    <property type="entry name" value="T-COMPLEX-ASSOCIATED-TESTIS-EXPRESSED 1/ DYNEIN LIGHT CHAIN"/>
    <property type="match status" value="1"/>
</dbReference>
<dbReference type="VEuPathDB" id="VectorBase:RPRC012145"/>
<dbReference type="Pfam" id="PF03645">
    <property type="entry name" value="Tctex-1"/>
    <property type="match status" value="1"/>
</dbReference>